<keyword evidence="9 11" id="KW-1208">Phospholipid metabolism</keyword>
<dbReference type="UniPathway" id="UPA00558">
    <property type="reaction ID" value="UER00616"/>
</dbReference>
<dbReference type="Pfam" id="PF02666">
    <property type="entry name" value="PS_Dcarbxylase"/>
    <property type="match status" value="1"/>
</dbReference>
<dbReference type="RefSeq" id="WP_021761986.1">
    <property type="nucleotide sequence ID" value="NC_022444.1"/>
</dbReference>
<evidence type="ECO:0000256" key="4">
    <source>
        <dbReference type="ARBA" id="ARBA00023098"/>
    </source>
</evidence>
<feature type="active site" description="Schiff-base intermediate with substrate; via pyruvic acid" evidence="11">
    <location>
        <position position="185"/>
    </location>
</feature>
<feature type="site" description="Cleavage (non-hydrolytic); by autocatalysis" evidence="11">
    <location>
        <begin position="184"/>
        <end position="185"/>
    </location>
</feature>
<evidence type="ECO:0000256" key="8">
    <source>
        <dbReference type="ARBA" id="ARBA00023239"/>
    </source>
</evidence>
<reference evidence="13 14" key="1">
    <citation type="journal article" date="2013" name="J. Bacteriol.">
        <title>Roles of HynAB and Ech, the only two hydrogenases found in the model sulfate reducer Desulfovibrio gigas.</title>
        <authorList>
            <person name="Morais-Silva F.O."/>
            <person name="Santos C.I."/>
            <person name="Rodrigues R."/>
            <person name="Pereira I.A."/>
            <person name="Rodrigues-Pousada C."/>
        </authorList>
    </citation>
    <scope>NUCLEOTIDE SEQUENCE [LARGE SCALE GENOMIC DNA]</scope>
    <source>
        <strain evidence="14">ATCC 19364 / DSM 1382 / NCIMB 9332 / VKM B-1759</strain>
    </source>
</reference>
<dbReference type="InterPro" id="IPR033175">
    <property type="entry name" value="PSD-A"/>
</dbReference>
<organism evidence="13 14">
    <name type="scientific">Megalodesulfovibrio gigas (strain ATCC 19364 / DSM 1382 / NCIMB 9332 / VKM B-1759)</name>
    <name type="common">Desulfovibrio gigas</name>
    <dbReference type="NCBI Taxonomy" id="1121448"/>
    <lineage>
        <taxon>Bacteria</taxon>
        <taxon>Pseudomonadati</taxon>
        <taxon>Thermodesulfobacteriota</taxon>
        <taxon>Desulfovibrionia</taxon>
        <taxon>Desulfovibrionales</taxon>
        <taxon>Desulfovibrionaceae</taxon>
        <taxon>Megalodesulfovibrio</taxon>
    </lineage>
</organism>
<keyword evidence="4 11" id="KW-0443">Lipid metabolism</keyword>
<name>T2GF23_MEGG1</name>
<keyword evidence="7 11" id="KW-0594">Phospholipid biosynthesis</keyword>
<proteinExistence type="inferred from homology"/>
<evidence type="ECO:0000256" key="12">
    <source>
        <dbReference type="SAM" id="Phobius"/>
    </source>
</evidence>
<keyword evidence="12" id="KW-0812">Transmembrane</keyword>
<evidence type="ECO:0000256" key="7">
    <source>
        <dbReference type="ARBA" id="ARBA00023209"/>
    </source>
</evidence>
<dbReference type="InterPro" id="IPR003817">
    <property type="entry name" value="PS_Dcarbxylase"/>
</dbReference>
<comment type="catalytic activity">
    <reaction evidence="11">
        <text>a 1,2-diacyl-sn-glycero-3-phospho-L-serine + H(+) = a 1,2-diacyl-sn-glycero-3-phosphoethanolamine + CO2</text>
        <dbReference type="Rhea" id="RHEA:20828"/>
        <dbReference type="ChEBI" id="CHEBI:15378"/>
        <dbReference type="ChEBI" id="CHEBI:16526"/>
        <dbReference type="ChEBI" id="CHEBI:57262"/>
        <dbReference type="ChEBI" id="CHEBI:64612"/>
        <dbReference type="EC" id="4.1.1.65"/>
    </reaction>
</comment>
<comment type="cofactor">
    <cofactor evidence="11">
        <name>pyruvate</name>
        <dbReference type="ChEBI" id="CHEBI:15361"/>
    </cofactor>
    <text evidence="11">Binds 1 pyruvoyl group covalently per subunit.</text>
</comment>
<reference evidence="14" key="2">
    <citation type="submission" date="2013-07" db="EMBL/GenBank/DDBJ databases">
        <authorList>
            <person name="Morais-Silva F.O."/>
            <person name="Rezende A.M."/>
            <person name="Pimentel C."/>
            <person name="Resende D.M."/>
            <person name="Santos C.I."/>
            <person name="Clemente C."/>
            <person name="de Oliveira L.M."/>
            <person name="da Silva S.M."/>
            <person name="Costa D.A."/>
            <person name="Varela-Raposo A."/>
            <person name="Horacio E.C.A."/>
            <person name="Matos M."/>
            <person name="Flores O."/>
            <person name="Ruiz J.C."/>
            <person name="Rodrigues-Pousada C."/>
        </authorList>
    </citation>
    <scope>NUCLEOTIDE SEQUENCE [LARGE SCALE GENOMIC DNA]</scope>
    <source>
        <strain evidence="14">ATCC 19364 / DSM 1382 / NCIMB 9332 / VKM B-1759</strain>
    </source>
</reference>
<dbReference type="EC" id="4.1.1.65" evidence="11"/>
<dbReference type="GO" id="GO:0005886">
    <property type="term" value="C:plasma membrane"/>
    <property type="evidence" value="ECO:0007669"/>
    <property type="project" value="UniProtKB-SubCell"/>
</dbReference>
<dbReference type="NCBIfam" id="NF003678">
    <property type="entry name" value="PRK05305.1-2"/>
    <property type="match status" value="1"/>
</dbReference>
<dbReference type="GO" id="GO:0004609">
    <property type="term" value="F:phosphatidylserine decarboxylase activity"/>
    <property type="evidence" value="ECO:0007669"/>
    <property type="project" value="UniProtKB-UniRule"/>
</dbReference>
<feature type="chain" id="PRO_5023347220" description="Phosphatidylserine decarboxylase beta chain" evidence="11">
    <location>
        <begin position="1"/>
        <end position="184"/>
    </location>
</feature>
<evidence type="ECO:0000313" key="14">
    <source>
        <dbReference type="Proteomes" id="UP000016587"/>
    </source>
</evidence>
<evidence type="ECO:0000256" key="11">
    <source>
        <dbReference type="HAMAP-Rule" id="MF_00664"/>
    </source>
</evidence>
<keyword evidence="3 11" id="KW-0210">Decarboxylase</keyword>
<accession>T2GF23</accession>
<evidence type="ECO:0000256" key="9">
    <source>
        <dbReference type="ARBA" id="ARBA00023264"/>
    </source>
</evidence>
<evidence type="ECO:0000256" key="10">
    <source>
        <dbReference type="ARBA" id="ARBA00023317"/>
    </source>
</evidence>
<dbReference type="GO" id="GO:0006646">
    <property type="term" value="P:phosphatidylethanolamine biosynthetic process"/>
    <property type="evidence" value="ECO:0007669"/>
    <property type="project" value="UniProtKB-UniRule"/>
</dbReference>
<keyword evidence="12" id="KW-1133">Transmembrane helix</keyword>
<evidence type="ECO:0000256" key="6">
    <source>
        <dbReference type="ARBA" id="ARBA00023145"/>
    </source>
</evidence>
<feature type="chain" id="PRO_5023347221" description="Phosphatidylserine decarboxylase alpha chain" evidence="11">
    <location>
        <begin position="185"/>
        <end position="224"/>
    </location>
</feature>
<keyword evidence="5 11" id="KW-0472">Membrane</keyword>
<keyword evidence="8 11" id="KW-0456">Lyase</keyword>
<dbReference type="KEGG" id="dgg:DGI_3184"/>
<gene>
    <name evidence="11" type="primary">psd</name>
    <name evidence="13" type="ORF">DGI_3184</name>
</gene>
<comment type="similarity">
    <text evidence="11">Belongs to the phosphatidylserine decarboxylase family. PSD-A subfamily.</text>
</comment>
<feature type="modified residue" description="Pyruvic acid (Ser); by autocatalysis" evidence="11">
    <location>
        <position position="185"/>
    </location>
</feature>
<dbReference type="AlphaFoldDB" id="T2GF23"/>
<evidence type="ECO:0000256" key="2">
    <source>
        <dbReference type="ARBA" id="ARBA00022516"/>
    </source>
</evidence>
<sequence length="224" mass="23958">MQPSRPGLALEGLPVIGLAAFATVVAAVLGWSVPALAGLLFTAFSLWFFRDPVRIAHVTEHDAPVVVSPADGRVLAVDRQPDPVSGVARTRICIFMNVFNVHVNRAPVPGRVVYRKHHPGKFFNASFDKASVYNERCVLTLQGADGRRTTLVQIAGLVARRIVCRVEPGDVLALGERFGCIMFGSRVDVYLDDAFEPVVKAGDGTLAGMTVLAVQSPGHGDTTG</sequence>
<evidence type="ECO:0000256" key="5">
    <source>
        <dbReference type="ARBA" id="ARBA00023136"/>
    </source>
</evidence>
<dbReference type="PANTHER" id="PTHR35809:SF1">
    <property type="entry name" value="ARCHAETIDYLSERINE DECARBOXYLASE PROENZYME-RELATED"/>
    <property type="match status" value="1"/>
</dbReference>
<comment type="pathway">
    <text evidence="11">Phospholipid metabolism; phosphatidylethanolamine biosynthesis; phosphatidylethanolamine from CDP-diacylglycerol: step 2/2.</text>
</comment>
<dbReference type="PATRIC" id="fig|1121448.10.peg.3141"/>
<comment type="subunit">
    <text evidence="11">Heterodimer of a large membrane-associated beta subunit and a small pyruvoyl-containing alpha subunit.</text>
</comment>
<keyword evidence="2 11" id="KW-0444">Lipid biosynthesis</keyword>
<keyword evidence="6 11" id="KW-0865">Zymogen</keyword>
<evidence type="ECO:0000313" key="13">
    <source>
        <dbReference type="EMBL" id="AGW14893.1"/>
    </source>
</evidence>
<keyword evidence="10 11" id="KW-0670">Pyruvate</keyword>
<keyword evidence="1 11" id="KW-1003">Cell membrane</keyword>
<dbReference type="PANTHER" id="PTHR35809">
    <property type="entry name" value="ARCHAETIDYLSERINE DECARBOXYLASE PROENZYME-RELATED"/>
    <property type="match status" value="1"/>
</dbReference>
<dbReference type="HOGENOM" id="CLU_072492_0_0_7"/>
<dbReference type="Proteomes" id="UP000016587">
    <property type="component" value="Chromosome"/>
</dbReference>
<comment type="PTM">
    <text evidence="11">Is synthesized initially as an inactive proenzyme. Formation of the active enzyme involves a self-maturation process in which the active site pyruvoyl group is generated from an internal serine residue via an autocatalytic post-translational modification. Two non-identical subunits are generated from the proenzyme in this reaction, and the pyruvate is formed at the N-terminus of the alpha chain, which is derived from the carboxyl end of the proenzyme. The post-translation cleavage follows an unusual pathway, termed non-hydrolytic serinolysis, in which the side chain hydroxyl group of the serine supplies its oxygen atom to form the C-terminus of the beta chain, while the remainder of the serine residue undergoes an oxidative deamination to produce ammonia and the pyruvoyl prosthetic group on the alpha chain.</text>
</comment>
<dbReference type="STRING" id="1121448.DGI_3184"/>
<dbReference type="eggNOG" id="COG0688">
    <property type="taxonomic scope" value="Bacteria"/>
</dbReference>
<protein>
    <recommendedName>
        <fullName evidence="11">Phosphatidylserine decarboxylase proenzyme</fullName>
        <ecNumber evidence="11">4.1.1.65</ecNumber>
    </recommendedName>
    <component>
        <recommendedName>
            <fullName evidence="11">Phosphatidylserine decarboxylase alpha chain</fullName>
        </recommendedName>
    </component>
    <component>
        <recommendedName>
            <fullName evidence="11">Phosphatidylserine decarboxylase beta chain</fullName>
        </recommendedName>
    </component>
</protein>
<dbReference type="HAMAP" id="MF_00664">
    <property type="entry name" value="PS_decarb_PSD_A"/>
    <property type="match status" value="1"/>
</dbReference>
<evidence type="ECO:0000256" key="1">
    <source>
        <dbReference type="ARBA" id="ARBA00022475"/>
    </source>
</evidence>
<comment type="subcellular location">
    <subcellularLocation>
        <location evidence="11">Cell membrane</location>
        <topology evidence="11">Peripheral membrane protein</topology>
    </subcellularLocation>
</comment>
<dbReference type="EMBL" id="CP006585">
    <property type="protein sequence ID" value="AGW14893.1"/>
    <property type="molecule type" value="Genomic_DNA"/>
</dbReference>
<evidence type="ECO:0000256" key="3">
    <source>
        <dbReference type="ARBA" id="ARBA00022793"/>
    </source>
</evidence>
<comment type="function">
    <text evidence="11">Catalyzes the formation of phosphatidylethanolamine (PtdEtn) from phosphatidylserine (PtdSer).</text>
</comment>
<keyword evidence="14" id="KW-1185">Reference proteome</keyword>
<feature type="transmembrane region" description="Helical" evidence="12">
    <location>
        <begin position="20"/>
        <end position="49"/>
    </location>
</feature>